<dbReference type="SUPFAM" id="SSF82199">
    <property type="entry name" value="SET domain"/>
    <property type="match status" value="1"/>
</dbReference>
<sequence>MKLEKERISRELLSDKTKELWMAEDSLPPAKNPELSQSLRRQGNDLYVKVQTSVNELKQEEIYRLYSSSIAQAPPDSDDLALAYGNRSALLLLMKKYKECVGDIDRALKISKVDSYRIKLLCRKIECLTAQGLPGGKHLYSDAQALMSKVTEEDKDYCTLVKLMEKAKVSSRSHAKNEEIKSREDVVPKHMKILMQKERENPFDSVTIRQDKKYGRYLVAGRDLEAGEIVCVEKPYVKVVNANNAHMYCSHCLALSWATVPCDGCSLFMFCSDKCKAEAWERYHDVECGVAARIVPPGQLTLDTVYQLLTIKETVCGIREANGIGRLKAAIRQLDKAKGQCTRGFFKDNECKKVGFEALYTLCDNITQERLEIYIPKSVFILITLLKYTSLFGDDLKKEEFENIVKNEEILFVGALILKLYKINKLNCQTLPGHYTGACRKSKDTVQCHVQMCCQRGCGVVPINSLINHSCDPNVKNVVTSSQNFILYTLMPIKKDSQLFITYQQNFYDMIRYDRLTILQNGYNFLCDCPACLENWPTIKELLRMIQERPDVYRLMSSPKELSLLYIENELVRSILENPENAKPNQKTIQSLSRALAKAARQLKQPSVVLWKLKSSMHAVFEMLYIKT</sequence>
<feature type="domain" description="SET" evidence="8">
    <location>
        <begin position="204"/>
        <end position="504"/>
    </location>
</feature>
<name>A0ABD2XAI8_9HYME</name>
<dbReference type="AlphaFoldDB" id="A0ABD2XAI8"/>
<keyword evidence="6" id="KW-0862">Zinc</keyword>
<dbReference type="PROSITE" id="PS50865">
    <property type="entry name" value="ZF_MYND_2"/>
    <property type="match status" value="1"/>
</dbReference>
<dbReference type="InterPro" id="IPR052097">
    <property type="entry name" value="SET-MYND_domain_protein"/>
</dbReference>
<evidence type="ECO:0000313" key="10">
    <source>
        <dbReference type="EMBL" id="KAL3402382.1"/>
    </source>
</evidence>
<gene>
    <name evidence="10" type="ORF">TKK_004651</name>
</gene>
<dbReference type="EMBL" id="JBJJXI010000035">
    <property type="protein sequence ID" value="KAL3402382.1"/>
    <property type="molecule type" value="Genomic_DNA"/>
</dbReference>
<dbReference type="Pfam" id="PF01753">
    <property type="entry name" value="zf-MYND"/>
    <property type="match status" value="1"/>
</dbReference>
<evidence type="ECO:0000313" key="11">
    <source>
        <dbReference type="Proteomes" id="UP001627154"/>
    </source>
</evidence>
<dbReference type="InterPro" id="IPR001214">
    <property type="entry name" value="SET_dom"/>
</dbReference>
<dbReference type="Gene3D" id="6.10.140.2220">
    <property type="match status" value="1"/>
</dbReference>
<organism evidence="10 11">
    <name type="scientific">Trichogramma kaykai</name>
    <dbReference type="NCBI Taxonomy" id="54128"/>
    <lineage>
        <taxon>Eukaryota</taxon>
        <taxon>Metazoa</taxon>
        <taxon>Ecdysozoa</taxon>
        <taxon>Arthropoda</taxon>
        <taxon>Hexapoda</taxon>
        <taxon>Insecta</taxon>
        <taxon>Pterygota</taxon>
        <taxon>Neoptera</taxon>
        <taxon>Endopterygota</taxon>
        <taxon>Hymenoptera</taxon>
        <taxon>Apocrita</taxon>
        <taxon>Proctotrupomorpha</taxon>
        <taxon>Chalcidoidea</taxon>
        <taxon>Trichogrammatidae</taxon>
        <taxon>Trichogramma</taxon>
    </lineage>
</organism>
<evidence type="ECO:0008006" key="12">
    <source>
        <dbReference type="Google" id="ProtNLM"/>
    </source>
</evidence>
<keyword evidence="11" id="KW-1185">Reference proteome</keyword>
<evidence type="ECO:0000256" key="6">
    <source>
        <dbReference type="ARBA" id="ARBA00022833"/>
    </source>
</evidence>
<evidence type="ECO:0000256" key="3">
    <source>
        <dbReference type="ARBA" id="ARBA00022691"/>
    </source>
</evidence>
<dbReference type="Pfam" id="PF00856">
    <property type="entry name" value="SET"/>
    <property type="match status" value="1"/>
</dbReference>
<evidence type="ECO:0000259" key="8">
    <source>
        <dbReference type="PROSITE" id="PS50280"/>
    </source>
</evidence>
<accession>A0ABD2XAI8</accession>
<dbReference type="Proteomes" id="UP001627154">
    <property type="component" value="Unassembled WGS sequence"/>
</dbReference>
<dbReference type="SUPFAM" id="SSF48452">
    <property type="entry name" value="TPR-like"/>
    <property type="match status" value="1"/>
</dbReference>
<evidence type="ECO:0000256" key="4">
    <source>
        <dbReference type="ARBA" id="ARBA00022723"/>
    </source>
</evidence>
<dbReference type="SUPFAM" id="SSF144232">
    <property type="entry name" value="HIT/MYND zinc finger-like"/>
    <property type="match status" value="1"/>
</dbReference>
<dbReference type="GO" id="GO:0008270">
    <property type="term" value="F:zinc ion binding"/>
    <property type="evidence" value="ECO:0007669"/>
    <property type="project" value="UniProtKB-KW"/>
</dbReference>
<dbReference type="InterPro" id="IPR011990">
    <property type="entry name" value="TPR-like_helical_dom_sf"/>
</dbReference>
<dbReference type="PANTHER" id="PTHR46165:SF2">
    <property type="entry name" value="SET AND MYND DOMAIN-CONTAINING PROTEIN 4"/>
    <property type="match status" value="1"/>
</dbReference>
<protein>
    <recommendedName>
        <fullName evidence="12">SET and MYND domain-containing protein 4</fullName>
    </recommendedName>
</protein>
<dbReference type="PROSITE" id="PS50280">
    <property type="entry name" value="SET"/>
    <property type="match status" value="1"/>
</dbReference>
<proteinExistence type="predicted"/>
<dbReference type="InterPro" id="IPR046341">
    <property type="entry name" value="SET_dom_sf"/>
</dbReference>
<dbReference type="SMART" id="SM00317">
    <property type="entry name" value="SET"/>
    <property type="match status" value="1"/>
</dbReference>
<dbReference type="PANTHER" id="PTHR46165">
    <property type="entry name" value="SET AND MYND DOMAIN-CONTAINING PROTEIN 4"/>
    <property type="match status" value="1"/>
</dbReference>
<evidence type="ECO:0000256" key="7">
    <source>
        <dbReference type="PROSITE-ProRule" id="PRU00134"/>
    </source>
</evidence>
<feature type="domain" description="MYND-type" evidence="9">
    <location>
        <begin position="249"/>
        <end position="288"/>
    </location>
</feature>
<dbReference type="InterPro" id="IPR002893">
    <property type="entry name" value="Znf_MYND"/>
</dbReference>
<reference evidence="10 11" key="1">
    <citation type="journal article" date="2024" name="bioRxiv">
        <title>A reference genome for Trichogramma kaykai: A tiny desert-dwelling parasitoid wasp with competing sex-ratio distorters.</title>
        <authorList>
            <person name="Culotta J."/>
            <person name="Lindsey A.R."/>
        </authorList>
    </citation>
    <scope>NUCLEOTIDE SEQUENCE [LARGE SCALE GENOMIC DNA]</scope>
    <source>
        <strain evidence="10 11">KSX58</strain>
    </source>
</reference>
<evidence type="ECO:0000256" key="2">
    <source>
        <dbReference type="ARBA" id="ARBA00022679"/>
    </source>
</evidence>
<evidence type="ECO:0000256" key="1">
    <source>
        <dbReference type="ARBA" id="ARBA00022603"/>
    </source>
</evidence>
<evidence type="ECO:0000256" key="5">
    <source>
        <dbReference type="ARBA" id="ARBA00022771"/>
    </source>
</evidence>
<keyword evidence="5 7" id="KW-0863">Zinc-finger</keyword>
<keyword evidence="3" id="KW-0949">S-adenosyl-L-methionine</keyword>
<dbReference type="GO" id="GO:0032259">
    <property type="term" value="P:methylation"/>
    <property type="evidence" value="ECO:0007669"/>
    <property type="project" value="UniProtKB-KW"/>
</dbReference>
<comment type="caution">
    <text evidence="10">The sequence shown here is derived from an EMBL/GenBank/DDBJ whole genome shotgun (WGS) entry which is preliminary data.</text>
</comment>
<keyword evidence="4" id="KW-0479">Metal-binding</keyword>
<dbReference type="GO" id="GO:0008757">
    <property type="term" value="F:S-adenosylmethionine-dependent methyltransferase activity"/>
    <property type="evidence" value="ECO:0007669"/>
    <property type="project" value="UniProtKB-ARBA"/>
</dbReference>
<keyword evidence="1" id="KW-0489">Methyltransferase</keyword>
<dbReference type="GO" id="GO:0008170">
    <property type="term" value="F:N-methyltransferase activity"/>
    <property type="evidence" value="ECO:0007669"/>
    <property type="project" value="UniProtKB-ARBA"/>
</dbReference>
<dbReference type="GO" id="GO:0008276">
    <property type="term" value="F:protein methyltransferase activity"/>
    <property type="evidence" value="ECO:0007669"/>
    <property type="project" value="UniProtKB-ARBA"/>
</dbReference>
<evidence type="ECO:0000259" key="9">
    <source>
        <dbReference type="PROSITE" id="PS50865"/>
    </source>
</evidence>
<dbReference type="Gene3D" id="2.170.270.10">
    <property type="entry name" value="SET domain"/>
    <property type="match status" value="2"/>
</dbReference>
<dbReference type="Gene3D" id="1.25.40.10">
    <property type="entry name" value="Tetratricopeptide repeat domain"/>
    <property type="match status" value="1"/>
</dbReference>
<keyword evidence="2" id="KW-0808">Transferase</keyword>